<keyword evidence="3 15" id="KW-0808">Transferase</keyword>
<protein>
    <recommendedName>
        <fullName evidence="2">pyridoxal kinase</fullName>
        <ecNumber evidence="2">2.7.1.35</ecNumber>
    </recommendedName>
    <alternativeName>
        <fullName evidence="10">PN/PL/PM kinase</fullName>
    </alternativeName>
    <alternativeName>
        <fullName evidence="11">Pyridoxal kinase</fullName>
    </alternativeName>
    <alternativeName>
        <fullName evidence="9">Pyridoxamine kinase</fullName>
    </alternativeName>
    <alternativeName>
        <fullName evidence="12">Vitamin B6 kinase</fullName>
    </alternativeName>
</protein>
<keyword evidence="7" id="KW-0067">ATP-binding</keyword>
<evidence type="ECO:0000256" key="3">
    <source>
        <dbReference type="ARBA" id="ARBA00022679"/>
    </source>
</evidence>
<evidence type="ECO:0000256" key="9">
    <source>
        <dbReference type="ARBA" id="ARBA00042307"/>
    </source>
</evidence>
<evidence type="ECO:0000313" key="15">
    <source>
        <dbReference type="EMBL" id="MBM7631495.1"/>
    </source>
</evidence>
<dbReference type="InterPro" id="IPR013749">
    <property type="entry name" value="PM/HMP-P_kinase-1"/>
</dbReference>
<keyword evidence="8" id="KW-0460">Magnesium</keyword>
<dbReference type="Proteomes" id="UP000741863">
    <property type="component" value="Unassembled WGS sequence"/>
</dbReference>
<evidence type="ECO:0000313" key="16">
    <source>
        <dbReference type="Proteomes" id="UP000741863"/>
    </source>
</evidence>
<evidence type="ECO:0000256" key="10">
    <source>
        <dbReference type="ARBA" id="ARBA00042348"/>
    </source>
</evidence>
<comment type="catalytic activity">
    <reaction evidence="13">
        <text>pyridoxal + ATP = pyridoxal 5'-phosphate + ADP + H(+)</text>
        <dbReference type="Rhea" id="RHEA:10224"/>
        <dbReference type="ChEBI" id="CHEBI:15378"/>
        <dbReference type="ChEBI" id="CHEBI:17310"/>
        <dbReference type="ChEBI" id="CHEBI:30616"/>
        <dbReference type="ChEBI" id="CHEBI:456216"/>
        <dbReference type="ChEBI" id="CHEBI:597326"/>
        <dbReference type="EC" id="2.7.1.35"/>
    </reaction>
</comment>
<dbReference type="NCBIfam" id="TIGR00097">
    <property type="entry name" value="HMP-P_kinase"/>
    <property type="match status" value="1"/>
</dbReference>
<evidence type="ECO:0000256" key="11">
    <source>
        <dbReference type="ARBA" id="ARBA00042396"/>
    </source>
</evidence>
<dbReference type="PANTHER" id="PTHR20858">
    <property type="entry name" value="PHOSPHOMETHYLPYRIMIDINE KINASE"/>
    <property type="match status" value="1"/>
</dbReference>
<evidence type="ECO:0000256" key="8">
    <source>
        <dbReference type="ARBA" id="ARBA00022842"/>
    </source>
</evidence>
<evidence type="ECO:0000259" key="14">
    <source>
        <dbReference type="Pfam" id="PF08543"/>
    </source>
</evidence>
<evidence type="ECO:0000256" key="4">
    <source>
        <dbReference type="ARBA" id="ARBA00022723"/>
    </source>
</evidence>
<name>A0ABS2P8T8_9BACL</name>
<dbReference type="InterPro" id="IPR004399">
    <property type="entry name" value="HMP/HMP-P_kinase_dom"/>
</dbReference>
<dbReference type="Gene3D" id="3.40.1190.20">
    <property type="match status" value="1"/>
</dbReference>
<comment type="caution">
    <text evidence="15">The sequence shown here is derived from an EMBL/GenBank/DDBJ whole genome shotgun (WGS) entry which is preliminary data.</text>
</comment>
<dbReference type="NCBIfam" id="NF009077">
    <property type="entry name" value="PRK12412.1"/>
    <property type="match status" value="1"/>
</dbReference>
<dbReference type="GO" id="GO:0008478">
    <property type="term" value="F:pyridoxal kinase activity"/>
    <property type="evidence" value="ECO:0007669"/>
    <property type="project" value="UniProtKB-EC"/>
</dbReference>
<gene>
    <name evidence="15" type="ORF">JOD17_000587</name>
</gene>
<dbReference type="EC" id="2.7.1.35" evidence="2"/>
<reference evidence="15 16" key="1">
    <citation type="submission" date="2021-01" db="EMBL/GenBank/DDBJ databases">
        <title>Genomic Encyclopedia of Type Strains, Phase IV (KMG-IV): sequencing the most valuable type-strain genomes for metagenomic binning, comparative biology and taxonomic classification.</title>
        <authorList>
            <person name="Goeker M."/>
        </authorList>
    </citation>
    <scope>NUCLEOTIDE SEQUENCE [LARGE SCALE GENOMIC DNA]</scope>
    <source>
        <strain evidence="15 16">DSM 25540</strain>
    </source>
</reference>
<evidence type="ECO:0000256" key="2">
    <source>
        <dbReference type="ARBA" id="ARBA00012104"/>
    </source>
</evidence>
<dbReference type="PANTHER" id="PTHR20858:SF19">
    <property type="entry name" value="PYRIDOXINE KINASE"/>
    <property type="match status" value="1"/>
</dbReference>
<keyword evidence="16" id="KW-1185">Reference proteome</keyword>
<evidence type="ECO:0000256" key="6">
    <source>
        <dbReference type="ARBA" id="ARBA00022777"/>
    </source>
</evidence>
<dbReference type="NCBIfam" id="NF009259">
    <property type="entry name" value="PRK12616.1"/>
    <property type="match status" value="1"/>
</dbReference>
<proteinExistence type="inferred from homology"/>
<dbReference type="SUPFAM" id="SSF53613">
    <property type="entry name" value="Ribokinase-like"/>
    <property type="match status" value="1"/>
</dbReference>
<organism evidence="15 16">
    <name type="scientific">Geomicrobium sediminis</name>
    <dbReference type="NCBI Taxonomy" id="1347788"/>
    <lineage>
        <taxon>Bacteria</taxon>
        <taxon>Bacillati</taxon>
        <taxon>Bacillota</taxon>
        <taxon>Bacilli</taxon>
        <taxon>Bacillales</taxon>
        <taxon>Geomicrobium</taxon>
    </lineage>
</organism>
<dbReference type="EMBL" id="JAFBEC010000002">
    <property type="protein sequence ID" value="MBM7631495.1"/>
    <property type="molecule type" value="Genomic_DNA"/>
</dbReference>
<evidence type="ECO:0000256" key="13">
    <source>
        <dbReference type="ARBA" id="ARBA00049293"/>
    </source>
</evidence>
<evidence type="ECO:0000256" key="5">
    <source>
        <dbReference type="ARBA" id="ARBA00022741"/>
    </source>
</evidence>
<dbReference type="CDD" id="cd01169">
    <property type="entry name" value="HMPP_kinase"/>
    <property type="match status" value="1"/>
</dbReference>
<keyword evidence="5" id="KW-0547">Nucleotide-binding</keyword>
<keyword evidence="4" id="KW-0479">Metal-binding</keyword>
<dbReference type="Pfam" id="PF08543">
    <property type="entry name" value="Phos_pyr_kin"/>
    <property type="match status" value="1"/>
</dbReference>
<evidence type="ECO:0000256" key="7">
    <source>
        <dbReference type="ARBA" id="ARBA00022840"/>
    </source>
</evidence>
<feature type="domain" description="Pyridoxamine kinase/Phosphomethylpyrimidine kinase" evidence="14">
    <location>
        <begin position="13"/>
        <end position="258"/>
    </location>
</feature>
<sequence length="278" mass="29779">MSIAKALTIAGSDSSGGAGIQADLKTFQDLGVYGMNALTTIVAMKPEGWHHQVFPQPVDTVETQLNTILSIGVDAMKTGMLGSVDVIELAANKIKAHNLTNSVVDPVLVCKGEDEVLHPETADALREVLVPVAKVATPNLFEASQLAQMEKITTIEQMKEAAGKIHERGTQYVVVKGGKQLEHDRAVDVVYDGKSFIVLETEKIDTTYNHGAGCTFAAAITAELAKGNDVHDAIRTAKAFVTAAIEHGVRLNEYVGAVRHGAYRTFGGQETKITERTI</sequence>
<dbReference type="InterPro" id="IPR029056">
    <property type="entry name" value="Ribokinase-like"/>
</dbReference>
<comment type="similarity">
    <text evidence="1">Belongs to the ThiD family.</text>
</comment>
<evidence type="ECO:0000256" key="12">
    <source>
        <dbReference type="ARBA" id="ARBA00042531"/>
    </source>
</evidence>
<keyword evidence="6 15" id="KW-0418">Kinase</keyword>
<accession>A0ABS2P8T8</accession>
<dbReference type="RefSeq" id="WP_204695633.1">
    <property type="nucleotide sequence ID" value="NZ_JAFBEC010000002.1"/>
</dbReference>
<evidence type="ECO:0000256" key="1">
    <source>
        <dbReference type="ARBA" id="ARBA00009879"/>
    </source>
</evidence>